<dbReference type="SUPFAM" id="SSF141371">
    <property type="entry name" value="PilZ domain-like"/>
    <property type="match status" value="1"/>
</dbReference>
<dbReference type="Pfam" id="PF07238">
    <property type="entry name" value="PilZ"/>
    <property type="match status" value="1"/>
</dbReference>
<gene>
    <name evidence="2" type="ORF">NIDE2268</name>
</gene>
<feature type="domain" description="PilZ" evidence="1">
    <location>
        <begin position="7"/>
        <end position="101"/>
    </location>
</feature>
<dbReference type="EMBL" id="FP929003">
    <property type="protein sequence ID" value="CBK41983.1"/>
    <property type="molecule type" value="Genomic_DNA"/>
</dbReference>
<dbReference type="Gene3D" id="2.40.10.220">
    <property type="entry name" value="predicted glycosyltransferase like domains"/>
    <property type="match status" value="1"/>
</dbReference>
<dbReference type="Proteomes" id="UP000001660">
    <property type="component" value="Chromosome"/>
</dbReference>
<dbReference type="InterPro" id="IPR009875">
    <property type="entry name" value="PilZ_domain"/>
</dbReference>
<dbReference type="GO" id="GO:0035438">
    <property type="term" value="F:cyclic-di-GMP binding"/>
    <property type="evidence" value="ECO:0007669"/>
    <property type="project" value="InterPro"/>
</dbReference>
<evidence type="ECO:0000259" key="1">
    <source>
        <dbReference type="Pfam" id="PF07238"/>
    </source>
</evidence>
<dbReference type="OrthoDB" id="9792058at2"/>
<evidence type="ECO:0000313" key="2">
    <source>
        <dbReference type="EMBL" id="CBK41983.1"/>
    </source>
</evidence>
<reference evidence="2 3" key="1">
    <citation type="journal article" date="2010" name="Proc. Natl. Acad. Sci. U.S.A.">
        <title>A Nitrospira metagenome illuminates the physiology and evolution of globally important nitrite-oxidizing bacteria.</title>
        <authorList>
            <person name="Lucker S."/>
            <person name="Wagner M."/>
            <person name="Maixner F."/>
            <person name="Pelletier E."/>
            <person name="Koch H."/>
            <person name="Vacherie B."/>
            <person name="Rattei T."/>
            <person name="Sinninghe Damste J."/>
            <person name="Spieck E."/>
            <person name="Le Paslier D."/>
            <person name="Daims H."/>
        </authorList>
    </citation>
    <scope>NUCLEOTIDE SEQUENCE [LARGE SCALE GENOMIC DNA]</scope>
</reference>
<dbReference type="HOGENOM" id="CLU_165330_0_0_0"/>
<keyword evidence="3" id="KW-1185">Reference proteome</keyword>
<sequence>MPKHFKLRTYQRAKICGTGYYLSEDFLGKGTVWDMSSGGWRIQGDHQVKIGMRLTLRMDLPDEQVPLEIEQAIVQWVRGQDFGVHIEKIHRSAAIKSERFIGRHLCILPQVEH</sequence>
<organism evidence="2 3">
    <name type="scientific">Nitrospira defluvii</name>
    <dbReference type="NCBI Taxonomy" id="330214"/>
    <lineage>
        <taxon>Bacteria</taxon>
        <taxon>Pseudomonadati</taxon>
        <taxon>Nitrospirota</taxon>
        <taxon>Nitrospiria</taxon>
        <taxon>Nitrospirales</taxon>
        <taxon>Nitrospiraceae</taxon>
        <taxon>Nitrospira</taxon>
    </lineage>
</organism>
<evidence type="ECO:0000313" key="3">
    <source>
        <dbReference type="Proteomes" id="UP000001660"/>
    </source>
</evidence>
<protein>
    <recommendedName>
        <fullName evidence="1">PilZ domain-containing protein</fullName>
    </recommendedName>
</protein>
<accession>D8PFE6</accession>
<dbReference type="KEGG" id="nde:NIDE2268"/>
<dbReference type="AlphaFoldDB" id="D8PFE6"/>
<name>D8PFE6_9BACT</name>
<proteinExistence type="predicted"/>
<dbReference type="STRING" id="330214.NIDE2268"/>